<reference evidence="3" key="1">
    <citation type="journal article" date="2019" name="Int. J. Syst. Evol. Microbiol.">
        <title>The Global Catalogue of Microorganisms (GCM) 10K type strain sequencing project: providing services to taxonomists for standard genome sequencing and annotation.</title>
        <authorList>
            <consortium name="The Broad Institute Genomics Platform"/>
            <consortium name="The Broad Institute Genome Sequencing Center for Infectious Disease"/>
            <person name="Wu L."/>
            <person name="Ma J."/>
        </authorList>
    </citation>
    <scope>NUCLEOTIDE SEQUENCE [LARGE SCALE GENOMIC DNA]</scope>
    <source>
        <strain evidence="3">CGMCC 1.15297</strain>
    </source>
</reference>
<evidence type="ECO:0000256" key="1">
    <source>
        <dbReference type="SAM" id="MobiDB-lite"/>
    </source>
</evidence>
<protein>
    <submittedName>
        <fullName evidence="2">Uncharacterized protein</fullName>
    </submittedName>
</protein>
<feature type="region of interest" description="Disordered" evidence="1">
    <location>
        <begin position="1"/>
        <end position="46"/>
    </location>
</feature>
<evidence type="ECO:0000313" key="3">
    <source>
        <dbReference type="Proteomes" id="UP000603317"/>
    </source>
</evidence>
<comment type="caution">
    <text evidence="2">The sequence shown here is derived from an EMBL/GenBank/DDBJ whole genome shotgun (WGS) entry which is preliminary data.</text>
</comment>
<name>A0ABQ1F4B8_9SPHN</name>
<keyword evidence="3" id="KW-1185">Reference proteome</keyword>
<gene>
    <name evidence="2" type="ORF">GCM10010923_04140</name>
</gene>
<accession>A0ABQ1F4B8</accession>
<organism evidence="2 3">
    <name type="scientific">Blastomonas marina</name>
    <dbReference type="NCBI Taxonomy" id="1867408"/>
    <lineage>
        <taxon>Bacteria</taxon>
        <taxon>Pseudomonadati</taxon>
        <taxon>Pseudomonadota</taxon>
        <taxon>Alphaproteobacteria</taxon>
        <taxon>Sphingomonadales</taxon>
        <taxon>Sphingomonadaceae</taxon>
        <taxon>Blastomonas</taxon>
    </lineage>
</organism>
<dbReference type="Proteomes" id="UP000603317">
    <property type="component" value="Unassembled WGS sequence"/>
</dbReference>
<evidence type="ECO:0000313" key="2">
    <source>
        <dbReference type="EMBL" id="GFZ99028.1"/>
    </source>
</evidence>
<dbReference type="EMBL" id="BMID01000001">
    <property type="protein sequence ID" value="GFZ99028.1"/>
    <property type="molecule type" value="Genomic_DNA"/>
</dbReference>
<sequence>MLALAACSSGEDTADDTIVPDEAETSAPAFDPTVDSESEEGEDGRRWYYKSESQSALYGPPDSEGMLTLRCDSPDEGDKRVLFNWFAPGATAGEARILEVRSGGELFRADVEGVETELGTGAMWRATLDPAGDEAGLLLDTPDPLSIRLDDGADYEIRVPTAEQMRQVIRDCR</sequence>
<proteinExistence type="predicted"/>
<feature type="compositionally biased region" description="Acidic residues" evidence="1">
    <location>
        <begin position="12"/>
        <end position="24"/>
    </location>
</feature>